<dbReference type="PANTHER" id="PTHR31806">
    <property type="entry name" value="PURINE-CYTOSINE PERMEASE FCY2-RELATED"/>
    <property type="match status" value="1"/>
</dbReference>
<dbReference type="PANTHER" id="PTHR31806:SF1">
    <property type="entry name" value="PURINE-CYTOSINE PERMEASE FCY2-RELATED"/>
    <property type="match status" value="1"/>
</dbReference>
<evidence type="ECO:0000256" key="7">
    <source>
        <dbReference type="ARBA" id="ARBA00023136"/>
    </source>
</evidence>
<dbReference type="GO" id="GO:0022857">
    <property type="term" value="F:transmembrane transporter activity"/>
    <property type="evidence" value="ECO:0007669"/>
    <property type="project" value="InterPro"/>
</dbReference>
<comment type="caution">
    <text evidence="10">The sequence shown here is derived from an EMBL/GenBank/DDBJ whole genome shotgun (WGS) entry which is preliminary data.</text>
</comment>
<dbReference type="VEuPathDB" id="FungiDB:PV10_03557"/>
<evidence type="ECO:0000313" key="10">
    <source>
        <dbReference type="EMBL" id="RVX73231.1"/>
    </source>
</evidence>
<dbReference type="Pfam" id="PF02133">
    <property type="entry name" value="Transp_cyt_pur"/>
    <property type="match status" value="1"/>
</dbReference>
<feature type="transmembrane region" description="Helical" evidence="9">
    <location>
        <begin position="251"/>
        <end position="273"/>
    </location>
</feature>
<dbReference type="Gene3D" id="1.10.4160.10">
    <property type="entry name" value="Hydantoin permease"/>
    <property type="match status" value="1"/>
</dbReference>
<evidence type="ECO:0000256" key="9">
    <source>
        <dbReference type="SAM" id="Phobius"/>
    </source>
</evidence>
<evidence type="ECO:0000256" key="8">
    <source>
        <dbReference type="PIRNR" id="PIRNR002744"/>
    </source>
</evidence>
<feature type="transmembrane region" description="Helical" evidence="9">
    <location>
        <begin position="486"/>
        <end position="505"/>
    </location>
</feature>
<feature type="transmembrane region" description="Helical" evidence="9">
    <location>
        <begin position="109"/>
        <end position="130"/>
    </location>
</feature>
<dbReference type="OrthoDB" id="2116389at2759"/>
<evidence type="ECO:0000256" key="6">
    <source>
        <dbReference type="ARBA" id="ARBA00022989"/>
    </source>
</evidence>
<keyword evidence="5 9" id="KW-0812">Transmembrane</keyword>
<feature type="transmembrane region" description="Helical" evidence="9">
    <location>
        <begin position="214"/>
        <end position="231"/>
    </location>
</feature>
<feature type="transmembrane region" description="Helical" evidence="9">
    <location>
        <begin position="338"/>
        <end position="356"/>
    </location>
</feature>
<feature type="transmembrane region" description="Helical" evidence="9">
    <location>
        <begin position="151"/>
        <end position="178"/>
    </location>
</feature>
<dbReference type="Proteomes" id="UP000288859">
    <property type="component" value="Unassembled WGS sequence"/>
</dbReference>
<name>A0A438NCA2_EXOME</name>
<dbReference type="GO" id="GO:0005886">
    <property type="term" value="C:plasma membrane"/>
    <property type="evidence" value="ECO:0007669"/>
    <property type="project" value="TreeGrafter"/>
</dbReference>
<dbReference type="PIRSF" id="PIRSF002744">
    <property type="entry name" value="Pur-cyt_permease"/>
    <property type="match status" value="1"/>
</dbReference>
<feature type="transmembrane region" description="Helical" evidence="9">
    <location>
        <begin position="409"/>
        <end position="430"/>
    </location>
</feature>
<organism evidence="10 11">
    <name type="scientific">Exophiala mesophila</name>
    <name type="common">Black yeast-like fungus</name>
    <dbReference type="NCBI Taxonomy" id="212818"/>
    <lineage>
        <taxon>Eukaryota</taxon>
        <taxon>Fungi</taxon>
        <taxon>Dikarya</taxon>
        <taxon>Ascomycota</taxon>
        <taxon>Pezizomycotina</taxon>
        <taxon>Eurotiomycetes</taxon>
        <taxon>Chaetothyriomycetidae</taxon>
        <taxon>Chaetothyriales</taxon>
        <taxon>Herpotrichiellaceae</taxon>
        <taxon>Exophiala</taxon>
    </lineage>
</organism>
<evidence type="ECO:0000256" key="2">
    <source>
        <dbReference type="ARBA" id="ARBA00008974"/>
    </source>
</evidence>
<dbReference type="GO" id="GO:0015851">
    <property type="term" value="P:nucleobase transport"/>
    <property type="evidence" value="ECO:0007669"/>
    <property type="project" value="UniProtKB-ARBA"/>
</dbReference>
<dbReference type="FunFam" id="1.10.4160.10:FF:000002">
    <property type="entry name" value="Purine-cytosine permease fcyB"/>
    <property type="match status" value="1"/>
</dbReference>
<evidence type="ECO:0000256" key="4">
    <source>
        <dbReference type="ARBA" id="ARBA00022553"/>
    </source>
</evidence>
<reference evidence="10 11" key="1">
    <citation type="submission" date="2017-03" db="EMBL/GenBank/DDBJ databases">
        <title>Genomes of endolithic fungi from Antarctica.</title>
        <authorList>
            <person name="Coleine C."/>
            <person name="Masonjones S."/>
            <person name="Stajich J.E."/>
        </authorList>
    </citation>
    <scope>NUCLEOTIDE SEQUENCE [LARGE SCALE GENOMIC DNA]</scope>
    <source>
        <strain evidence="10 11">CCFEE 6314</strain>
    </source>
</reference>
<feature type="transmembrane region" description="Helical" evidence="9">
    <location>
        <begin position="451"/>
        <end position="474"/>
    </location>
</feature>
<evidence type="ECO:0000256" key="1">
    <source>
        <dbReference type="ARBA" id="ARBA00004141"/>
    </source>
</evidence>
<keyword evidence="6 9" id="KW-1133">Transmembrane helix</keyword>
<comment type="subcellular location">
    <subcellularLocation>
        <location evidence="1">Membrane</location>
        <topology evidence="1">Multi-pass membrane protein</topology>
    </subcellularLocation>
</comment>
<dbReference type="InterPro" id="IPR026030">
    <property type="entry name" value="Pur-cyt_permease_Fcy2/21/22"/>
</dbReference>
<evidence type="ECO:0000256" key="3">
    <source>
        <dbReference type="ARBA" id="ARBA00022448"/>
    </source>
</evidence>
<feature type="transmembrane region" description="Helical" evidence="9">
    <location>
        <begin position="377"/>
        <end position="397"/>
    </location>
</feature>
<sequence>MDKTSSSADVEANVTADGDKNSSVMIGRDPAVPGEVVSASDRTIFGQINLYMAKYQVEARGIERVSEEDRIDTAVSNAATVWLSSNMTVSTFALGGLATPVFGLGFVEAVLTIIFVNTLGVTAVGFYSTLGPKFGLRQMVLGRYWFGYHPVKIFAILNSIAAICWSAVNSIVGAQLFYAVSSDIPGWAGIIIVASGTGIITLFGYKSVHRYQKWAWIPVCIIFLIVTGEFARSGNFRNVEMRTGRSAAASVLSFAAAVFGSSTGWSTYAADYSVYMPPTTSRKKIFAWTFAGLIFPLFSVQILGAAVGTATTGSEAFADAYGDAGIGGLLGAVLFPRLGRFAQVCIVVLALGVIANNCPNQYSISLNLQILSAKTQLVPRFLWTTISVIVFAGLAIGGYSQFESFLRNFMLVMGYWVSIYESISLMEHLIFLKGVNGYDIENWQNPRTLPLGIAACVGFLFGVLGAVLGMAQAWFRGPIGRLVGDIGFELAFAFGAIAYIPSRMLEKRIFQR</sequence>
<evidence type="ECO:0008006" key="12">
    <source>
        <dbReference type="Google" id="ProtNLM"/>
    </source>
</evidence>
<dbReference type="GO" id="GO:0000329">
    <property type="term" value="C:fungal-type vacuole membrane"/>
    <property type="evidence" value="ECO:0007669"/>
    <property type="project" value="TreeGrafter"/>
</dbReference>
<keyword evidence="7 8" id="KW-0472">Membrane</keyword>
<feature type="transmembrane region" description="Helical" evidence="9">
    <location>
        <begin position="285"/>
        <end position="307"/>
    </location>
</feature>
<comment type="similarity">
    <text evidence="2 8">Belongs to the purine-cytosine permease (2.A.39) family.</text>
</comment>
<dbReference type="InterPro" id="IPR001248">
    <property type="entry name" value="Pur-cyt_permease"/>
</dbReference>
<dbReference type="AlphaFoldDB" id="A0A438NCA2"/>
<gene>
    <name evidence="10" type="ORF">B0A52_02359</name>
</gene>
<evidence type="ECO:0000256" key="5">
    <source>
        <dbReference type="ARBA" id="ARBA00022692"/>
    </source>
</evidence>
<protein>
    <recommendedName>
        <fullName evidence="12">Purine-cytosine permease fcyB</fullName>
    </recommendedName>
</protein>
<evidence type="ECO:0000313" key="11">
    <source>
        <dbReference type="Proteomes" id="UP000288859"/>
    </source>
</evidence>
<proteinExistence type="inferred from homology"/>
<dbReference type="EMBL" id="NAJM01000009">
    <property type="protein sequence ID" value="RVX73231.1"/>
    <property type="molecule type" value="Genomic_DNA"/>
</dbReference>
<feature type="transmembrane region" description="Helical" evidence="9">
    <location>
        <begin position="184"/>
        <end position="205"/>
    </location>
</feature>
<accession>A0A438NCA2</accession>
<keyword evidence="3 8" id="KW-0813">Transport</keyword>
<keyword evidence="4" id="KW-0597">Phosphoprotein</keyword>